<dbReference type="AlphaFoldDB" id="A0AAP0WVR0"/>
<reference evidence="2 3" key="1">
    <citation type="journal article" date="2024" name="Plant J.">
        <title>Genome sequences and population genomics reveal climatic adaptation and genomic divergence between two closely related sweetgum species.</title>
        <authorList>
            <person name="Xu W.Q."/>
            <person name="Ren C.Q."/>
            <person name="Zhang X.Y."/>
            <person name="Comes H.P."/>
            <person name="Liu X.H."/>
            <person name="Li Y.G."/>
            <person name="Kettle C.J."/>
            <person name="Jalonen R."/>
            <person name="Gaisberger H."/>
            <person name="Ma Y.Z."/>
            <person name="Qiu Y.X."/>
        </authorList>
    </citation>
    <scope>NUCLEOTIDE SEQUENCE [LARGE SCALE GENOMIC DNA]</scope>
    <source>
        <strain evidence="2">Hangzhou</strain>
    </source>
</reference>
<feature type="transmembrane region" description="Helical" evidence="1">
    <location>
        <begin position="140"/>
        <end position="170"/>
    </location>
</feature>
<evidence type="ECO:0000313" key="2">
    <source>
        <dbReference type="EMBL" id="KAK9278183.1"/>
    </source>
</evidence>
<comment type="caution">
    <text evidence="2">The sequence shown here is derived from an EMBL/GenBank/DDBJ whole genome shotgun (WGS) entry which is preliminary data.</text>
</comment>
<feature type="transmembrane region" description="Helical" evidence="1">
    <location>
        <begin position="33"/>
        <end position="58"/>
    </location>
</feature>
<evidence type="ECO:0000256" key="1">
    <source>
        <dbReference type="SAM" id="Phobius"/>
    </source>
</evidence>
<evidence type="ECO:0000313" key="3">
    <source>
        <dbReference type="Proteomes" id="UP001415857"/>
    </source>
</evidence>
<organism evidence="2 3">
    <name type="scientific">Liquidambar formosana</name>
    <name type="common">Formosan gum</name>
    <dbReference type="NCBI Taxonomy" id="63359"/>
    <lineage>
        <taxon>Eukaryota</taxon>
        <taxon>Viridiplantae</taxon>
        <taxon>Streptophyta</taxon>
        <taxon>Embryophyta</taxon>
        <taxon>Tracheophyta</taxon>
        <taxon>Spermatophyta</taxon>
        <taxon>Magnoliopsida</taxon>
        <taxon>eudicotyledons</taxon>
        <taxon>Gunneridae</taxon>
        <taxon>Pentapetalae</taxon>
        <taxon>Saxifragales</taxon>
        <taxon>Altingiaceae</taxon>
        <taxon>Liquidambar</taxon>
    </lineage>
</organism>
<sequence>MPISTSMEDNPSIPMERSCKIFRRSIYTFLQHYQYFTSTAALLAFPFSASILLSQAFVPSSSLLPKIHYRLQSLFDAAGFPPSSEFFSVLNVKLSQTISSSIFALPFTLSFLLIAKAYIIQSLNQHKPTFPPQFSSFISLFNPLLLTYICNSLVILSANATAFSLLFFAFNCLQGFGFSSPNFLLFLSAAGAVLYSIILANVLVICNLALVSSGMERCGGHLAILKACIVIGGRASTALSLALPVNLALAAVEALFQYRVIKALHLAGKPTYSMALEGLFIAYLYSILVVLDTIVSCMFFKSCKTGSLIEQDGIGRYSYRIELDEEDAIAFVKLKNSEEEIP</sequence>
<dbReference type="PANTHER" id="PTHR33133">
    <property type="entry name" value="OS08G0107100 PROTEIN-RELATED"/>
    <property type="match status" value="1"/>
</dbReference>
<keyword evidence="1" id="KW-0472">Membrane</keyword>
<feature type="transmembrane region" description="Helical" evidence="1">
    <location>
        <begin position="280"/>
        <end position="300"/>
    </location>
</feature>
<dbReference type="PANTHER" id="PTHR33133:SF3">
    <property type="entry name" value="TRANSMEMBRANE PROTEIN"/>
    <property type="match status" value="1"/>
</dbReference>
<keyword evidence="1" id="KW-0812">Transmembrane</keyword>
<proteinExistence type="predicted"/>
<evidence type="ECO:0008006" key="4">
    <source>
        <dbReference type="Google" id="ProtNLM"/>
    </source>
</evidence>
<gene>
    <name evidence="2" type="ORF">L1049_027743</name>
</gene>
<dbReference type="Proteomes" id="UP001415857">
    <property type="component" value="Unassembled WGS sequence"/>
</dbReference>
<dbReference type="EMBL" id="JBBPBK010000009">
    <property type="protein sequence ID" value="KAK9278183.1"/>
    <property type="molecule type" value="Genomic_DNA"/>
</dbReference>
<feature type="transmembrane region" description="Helical" evidence="1">
    <location>
        <begin position="98"/>
        <end position="119"/>
    </location>
</feature>
<accession>A0AAP0WVR0</accession>
<feature type="transmembrane region" description="Helical" evidence="1">
    <location>
        <begin position="182"/>
        <end position="211"/>
    </location>
</feature>
<keyword evidence="1" id="KW-1133">Transmembrane helix</keyword>
<name>A0AAP0WVR0_LIQFO</name>
<protein>
    <recommendedName>
        <fullName evidence="4">Transmembrane protein</fullName>
    </recommendedName>
</protein>
<keyword evidence="3" id="KW-1185">Reference proteome</keyword>